<dbReference type="GO" id="GO:0016787">
    <property type="term" value="F:hydrolase activity"/>
    <property type="evidence" value="ECO:0007669"/>
    <property type="project" value="UniProtKB-KW"/>
</dbReference>
<evidence type="ECO:0000313" key="3">
    <source>
        <dbReference type="EMBL" id="GHH78616.1"/>
    </source>
</evidence>
<proteinExistence type="predicted"/>
<dbReference type="PANTHER" id="PTHR43784:SF2">
    <property type="entry name" value="GDSL-LIKE LIPASE_ACYLHYDROLASE, PUTATIVE (AFU_ORTHOLOGUE AFUA_2G00820)-RELATED"/>
    <property type="match status" value="1"/>
</dbReference>
<feature type="domain" description="SGNH hydrolase-type esterase" evidence="2">
    <location>
        <begin position="240"/>
        <end position="434"/>
    </location>
</feature>
<dbReference type="SUPFAM" id="SSF52266">
    <property type="entry name" value="SGNH hydrolase"/>
    <property type="match status" value="1"/>
</dbReference>
<reference evidence="3" key="1">
    <citation type="journal article" date="2014" name="Int. J. Syst. Evol. Microbiol.">
        <title>Complete genome sequence of Corynebacterium casei LMG S-19264T (=DSM 44701T), isolated from a smear-ripened cheese.</title>
        <authorList>
            <consortium name="US DOE Joint Genome Institute (JGI-PGF)"/>
            <person name="Walter F."/>
            <person name="Albersmeier A."/>
            <person name="Kalinowski J."/>
            <person name="Ruckert C."/>
        </authorList>
    </citation>
    <scope>NUCLEOTIDE SEQUENCE</scope>
    <source>
        <strain evidence="3">JCM 5069</strain>
    </source>
</reference>
<dbReference type="AlphaFoldDB" id="A0A919G709"/>
<name>A0A919G709_9ACTN</name>
<evidence type="ECO:0000313" key="4">
    <source>
        <dbReference type="Proteomes" id="UP000603708"/>
    </source>
</evidence>
<reference evidence="3" key="2">
    <citation type="submission" date="2020-09" db="EMBL/GenBank/DDBJ databases">
        <authorList>
            <person name="Sun Q."/>
            <person name="Ohkuma M."/>
        </authorList>
    </citation>
    <scope>NUCLEOTIDE SEQUENCE</scope>
    <source>
        <strain evidence="3">JCM 5069</strain>
    </source>
</reference>
<keyword evidence="3" id="KW-0378">Hydrolase</keyword>
<dbReference type="Gene3D" id="3.40.50.1110">
    <property type="entry name" value="SGNH hydrolase"/>
    <property type="match status" value="1"/>
</dbReference>
<dbReference type="InterPro" id="IPR013830">
    <property type="entry name" value="SGNH_hydro"/>
</dbReference>
<evidence type="ECO:0000256" key="1">
    <source>
        <dbReference type="SAM" id="SignalP"/>
    </source>
</evidence>
<sequence>MKRPPWIISLVVAGLLGSAPFARAGGAPDGAATAVAAEGAQGVQGAEGAAATAPHWVHTWTAMPQLTEPANMPPAPFTQDGRVLADATLRQTVHVSAGGPRIRLDLSNVFGGAPLPVTAVSVALPRDGRAGSAAIEPGSAHPLTFRGRASVTVPAGAQMVSDPLDLTVRPGANLTVTMYLAEGQASNDITSHPGSRTTSYLLAGDHTGDPDLPGAATADHWYFLSGVEVLGRSAAGAAVVLGDSLSDGRGSTTNANDRWPDQLLARLQAHGATAATAVLNEAAGGNQVLSNGLGPTALSRFDRDVLARSGVTSLVVFEGVNDIGTAPATASAQHTVAEDLVTAYDQMVLRAHAQGIRVYGATLTPFGGNTAYDDPDGYREAARQEVNHWIRTGGRFDAVVDLDRAARDPDLPRALRPAFDVGDHLHMNPTGYAALAGAFPLGLFA</sequence>
<keyword evidence="4" id="KW-1185">Reference proteome</keyword>
<feature type="chain" id="PRO_5036896114" evidence="1">
    <location>
        <begin position="25"/>
        <end position="445"/>
    </location>
</feature>
<keyword evidence="1" id="KW-0732">Signal</keyword>
<gene>
    <name evidence="3" type="ORF">GCM10018793_29540</name>
</gene>
<dbReference type="PANTHER" id="PTHR43784">
    <property type="entry name" value="GDSL-LIKE LIPASE/ACYLHYDROLASE, PUTATIVE (AFU_ORTHOLOGUE AFUA_2G00820)-RELATED"/>
    <property type="match status" value="1"/>
</dbReference>
<dbReference type="InterPro" id="IPR053140">
    <property type="entry name" value="GDSL_Rv0518-like"/>
</dbReference>
<feature type="signal peptide" evidence="1">
    <location>
        <begin position="1"/>
        <end position="24"/>
    </location>
</feature>
<dbReference type="CDD" id="cd01830">
    <property type="entry name" value="XynE_like"/>
    <property type="match status" value="1"/>
</dbReference>
<dbReference type="InterPro" id="IPR036514">
    <property type="entry name" value="SGNH_hydro_sf"/>
</dbReference>
<evidence type="ECO:0000259" key="2">
    <source>
        <dbReference type="Pfam" id="PF13472"/>
    </source>
</evidence>
<comment type="caution">
    <text evidence="3">The sequence shown here is derived from an EMBL/GenBank/DDBJ whole genome shotgun (WGS) entry which is preliminary data.</text>
</comment>
<dbReference type="EMBL" id="BNCD01000007">
    <property type="protein sequence ID" value="GHH78616.1"/>
    <property type="molecule type" value="Genomic_DNA"/>
</dbReference>
<organism evidence="3 4">
    <name type="scientific">Streptomyces sulfonofaciens</name>
    <dbReference type="NCBI Taxonomy" id="68272"/>
    <lineage>
        <taxon>Bacteria</taxon>
        <taxon>Bacillati</taxon>
        <taxon>Actinomycetota</taxon>
        <taxon>Actinomycetes</taxon>
        <taxon>Kitasatosporales</taxon>
        <taxon>Streptomycetaceae</taxon>
        <taxon>Streptomyces</taxon>
    </lineage>
</organism>
<dbReference type="Proteomes" id="UP000603708">
    <property type="component" value="Unassembled WGS sequence"/>
</dbReference>
<dbReference type="RefSeq" id="WP_189931962.1">
    <property type="nucleotide sequence ID" value="NZ_BNCD01000007.1"/>
</dbReference>
<dbReference type="Pfam" id="PF13472">
    <property type="entry name" value="Lipase_GDSL_2"/>
    <property type="match status" value="1"/>
</dbReference>
<accession>A0A919G709</accession>
<protein>
    <submittedName>
        <fullName evidence="3">SGNH hydrolase</fullName>
    </submittedName>
</protein>